<sequence length="109" mass="12782">MLQHAFLLPEMLDYAEKELSVIDGGKRILSVWVTDKEYDKIEMLSRNGYYKAYSEPVRIFPYSKPFPEVRLPDGFSVLSLEDENCHNSCYGRHEENKGTRRGVLFWRCA</sequence>
<keyword evidence="2" id="KW-1185">Reference proteome</keyword>
<dbReference type="EMBL" id="FQZP01000042">
    <property type="protein sequence ID" value="SHJ32667.1"/>
    <property type="molecule type" value="Genomic_DNA"/>
</dbReference>
<dbReference type="Proteomes" id="UP000324781">
    <property type="component" value="Unassembled WGS sequence"/>
</dbReference>
<gene>
    <name evidence="1" type="ORF">SAMN05444373_10422</name>
</gene>
<evidence type="ECO:0000313" key="1">
    <source>
        <dbReference type="EMBL" id="SHJ32667.1"/>
    </source>
</evidence>
<accession>A0A1M6IDY7</accession>
<evidence type="ECO:0000313" key="2">
    <source>
        <dbReference type="Proteomes" id="UP000324781"/>
    </source>
</evidence>
<name>A0A1M6IDY7_9FIRM</name>
<dbReference type="AlphaFoldDB" id="A0A1M6IDY7"/>
<dbReference type="RefSeq" id="WP_324448444.1">
    <property type="nucleotide sequence ID" value="NZ_DAONMB010000011.1"/>
</dbReference>
<organism evidence="1 2">
    <name type="scientific">Thermoclostridium caenicola</name>
    <dbReference type="NCBI Taxonomy" id="659425"/>
    <lineage>
        <taxon>Bacteria</taxon>
        <taxon>Bacillati</taxon>
        <taxon>Bacillota</taxon>
        <taxon>Clostridia</taxon>
        <taxon>Eubacteriales</taxon>
        <taxon>Oscillospiraceae</taxon>
        <taxon>Thermoclostridium</taxon>
    </lineage>
</organism>
<protein>
    <submittedName>
        <fullName evidence="1">Uncharacterized protein</fullName>
    </submittedName>
</protein>
<reference evidence="1 2" key="1">
    <citation type="submission" date="2016-11" db="EMBL/GenBank/DDBJ databases">
        <authorList>
            <person name="Varghese N."/>
            <person name="Submissions S."/>
        </authorList>
    </citation>
    <scope>NUCLEOTIDE SEQUENCE [LARGE SCALE GENOMIC DNA]</scope>
    <source>
        <strain evidence="1 2">DSM 19027</strain>
    </source>
</reference>
<proteinExistence type="predicted"/>